<evidence type="ECO:0000313" key="7">
    <source>
        <dbReference type="EMBL" id="AGE95333.1"/>
    </source>
</evidence>
<dbReference type="OMA" id="NGRKMEY"/>
<dbReference type="CDD" id="cd00086">
    <property type="entry name" value="homeodomain"/>
    <property type="match status" value="1"/>
</dbReference>
<feature type="DNA-binding region" description="Homeobox" evidence="1">
    <location>
        <begin position="28"/>
        <end position="87"/>
    </location>
</feature>
<keyword evidence="1 2" id="KW-0371">Homeobox</keyword>
<protein>
    <submittedName>
        <fullName evidence="7">Homeobox domain containing protein</fullName>
    </submittedName>
    <submittedName>
        <fullName evidence="4">Homeodomain protein class 2</fullName>
    </submittedName>
</protein>
<dbReference type="EMBL" id="HM049496">
    <property type="protein sequence ID" value="ADG08174.1"/>
    <property type="molecule type" value="Genomic_DNA"/>
</dbReference>
<dbReference type="EMBL" id="HM049495">
    <property type="protein sequence ID" value="ADG08173.1"/>
    <property type="molecule type" value="Genomic_DNA"/>
</dbReference>
<dbReference type="SMR" id="D6R2W4"/>
<dbReference type="VEuPathDB" id="MicrosporidiaDB:ECU04_0970"/>
<evidence type="ECO:0000313" key="5">
    <source>
        <dbReference type="EMBL" id="ADG08173.1"/>
    </source>
</evidence>
<dbReference type="PROSITE" id="PS50071">
    <property type="entry name" value="HOMEOBOX_2"/>
    <property type="match status" value="1"/>
</dbReference>
<dbReference type="InterPro" id="IPR009057">
    <property type="entry name" value="Homeodomain-like_sf"/>
</dbReference>
<dbReference type="SMART" id="SM00389">
    <property type="entry name" value="HOX"/>
    <property type="match status" value="1"/>
</dbReference>
<evidence type="ECO:0000313" key="6">
    <source>
        <dbReference type="EMBL" id="ADG08174.1"/>
    </source>
</evidence>
<dbReference type="VEuPathDB" id="MicrosporidiaDB:AEWD_040920"/>
<keyword evidence="1 2" id="KW-0539">Nucleus</keyword>
<evidence type="ECO:0000256" key="1">
    <source>
        <dbReference type="PROSITE-ProRule" id="PRU00108"/>
    </source>
</evidence>
<dbReference type="GO" id="GO:0003677">
    <property type="term" value="F:DNA binding"/>
    <property type="evidence" value="ECO:0007669"/>
    <property type="project" value="UniProtKB-UniRule"/>
</dbReference>
<dbReference type="Gene3D" id="1.10.10.60">
    <property type="entry name" value="Homeodomain-like"/>
    <property type="match status" value="1"/>
</dbReference>
<dbReference type="EMBL" id="HM049494">
    <property type="protein sequence ID" value="ADG08172.1"/>
    <property type="molecule type" value="Genomic_DNA"/>
</dbReference>
<dbReference type="VEuPathDB" id="MicrosporidiaDB:AEWQ_040910"/>
<keyword evidence="1 2" id="KW-0238">DNA-binding</keyword>
<dbReference type="Pfam" id="PF00046">
    <property type="entry name" value="Homeodomain"/>
    <property type="match status" value="1"/>
</dbReference>
<dbReference type="EMBL" id="KC513606">
    <property type="protein sequence ID" value="AGE95333.1"/>
    <property type="molecule type" value="Genomic_DNA"/>
</dbReference>
<dbReference type="VEuPathDB" id="MicrosporidiaDB:AEWR_040910"/>
<accession>D6R2W4</accession>
<comment type="subcellular location">
    <subcellularLocation>
        <location evidence="1 2">Nucleus</location>
    </subcellularLocation>
</comment>
<proteinExistence type="predicted"/>
<organism evidence="4">
    <name type="scientific">Encephalitozoon cuniculi</name>
    <name type="common">Microsporidian parasite</name>
    <dbReference type="NCBI Taxonomy" id="6035"/>
    <lineage>
        <taxon>Eukaryota</taxon>
        <taxon>Fungi</taxon>
        <taxon>Fungi incertae sedis</taxon>
        <taxon>Microsporidia</taxon>
        <taxon>Unikaryonidae</taxon>
        <taxon>Encephalitozoon</taxon>
    </lineage>
</organism>
<dbReference type="AlphaFoldDB" id="D6R2W4"/>
<dbReference type="GO" id="GO:0005634">
    <property type="term" value="C:nucleus"/>
    <property type="evidence" value="ECO:0007669"/>
    <property type="project" value="UniProtKB-SubCell"/>
</dbReference>
<dbReference type="VEuPathDB" id="MicrosporidiaDB:M970_040910"/>
<feature type="domain" description="Homeobox" evidence="3">
    <location>
        <begin position="26"/>
        <end position="86"/>
    </location>
</feature>
<name>D6R2W4_ENCCN</name>
<gene>
    <name evidence="4" type="ORF">ECU04_0970</name>
</gene>
<evidence type="ECO:0000259" key="3">
    <source>
        <dbReference type="PROSITE" id="PS50071"/>
    </source>
</evidence>
<evidence type="ECO:0000256" key="2">
    <source>
        <dbReference type="RuleBase" id="RU000682"/>
    </source>
</evidence>
<reference evidence="4" key="1">
    <citation type="journal article" date="2010" name="PLoS ONE">
        <title>Evolution of the sex-related locus and genomic features shared in microsporidia and fungi.</title>
        <authorList>
            <person name="Lee S.C."/>
            <person name="Corradi N."/>
            <person name="Doan S."/>
            <person name="Dietrich F.S."/>
            <person name="Keeling P.J."/>
            <person name="Heitman J."/>
        </authorList>
    </citation>
    <scope>NUCLEOTIDE SEQUENCE</scope>
    <source>
        <strain evidence="4">EC1</strain>
        <strain evidence="5">EC2</strain>
        <strain evidence="6">EC3</strain>
    </source>
</reference>
<dbReference type="InterPro" id="IPR001356">
    <property type="entry name" value="HD"/>
</dbReference>
<evidence type="ECO:0000313" key="4">
    <source>
        <dbReference type="EMBL" id="ADG08172.1"/>
    </source>
</evidence>
<dbReference type="SUPFAM" id="SSF46689">
    <property type="entry name" value="Homeodomain-like"/>
    <property type="match status" value="1"/>
</dbReference>
<sequence>MTNGRKMEYKLVDSEKDIERSYEPRRKPKRSRIQLHDWQSMLLEHSFRMNPYPDRIEKYNLFLKTKIPMKNVKIWFQNRRAREKSFYEEAVEVHRDGRRAGHRSLGSRSALFAEEFQYRRY</sequence>
<reference evidence="7" key="2">
    <citation type="journal article" date="2013" name="Eukaryot. Cell">
        <title>Extremely Reduced Levels of Heterozygosity in the Vertebrate Pathogen Encephalitozoon cuniculi.</title>
        <authorList>
            <person name="Selman M."/>
            <person name="Sak B."/>
            <person name="Kvac M."/>
            <person name="Farinelli L."/>
            <person name="Weiss L.M."/>
            <person name="Corradi N."/>
        </authorList>
    </citation>
    <scope>NUCLEOTIDE SEQUENCE</scope>
</reference>